<dbReference type="PANTHER" id="PTHR33993">
    <property type="entry name" value="GLYOXALASE-RELATED"/>
    <property type="match status" value="1"/>
</dbReference>
<dbReference type="OrthoDB" id="9793039at2"/>
<dbReference type="Proteomes" id="UP000244924">
    <property type="component" value="Unassembled WGS sequence"/>
</dbReference>
<dbReference type="PANTHER" id="PTHR33993:SF14">
    <property type="entry name" value="GB|AAF24581.1"/>
    <property type="match status" value="1"/>
</dbReference>
<gene>
    <name evidence="1" type="ORF">DEA8626_04011</name>
</gene>
<keyword evidence="2" id="KW-1185">Reference proteome</keyword>
<dbReference type="SUPFAM" id="SSF54593">
    <property type="entry name" value="Glyoxalase/Bleomycin resistance protein/Dihydroxybiphenyl dioxygenase"/>
    <property type="match status" value="2"/>
</dbReference>
<accession>A0A2R8BNG9</accession>
<dbReference type="InterPro" id="IPR029068">
    <property type="entry name" value="Glyas_Bleomycin-R_OHBP_Dase"/>
</dbReference>
<dbReference type="InterPro" id="IPR052164">
    <property type="entry name" value="Anthracycline_SecMetBiosynth"/>
</dbReference>
<proteinExistence type="predicted"/>
<name>A0A2R8BNG9_9RHOB</name>
<organism evidence="1 2">
    <name type="scientific">Albidovulum aquaemixtae</name>
    <dbReference type="NCBI Taxonomy" id="1542388"/>
    <lineage>
        <taxon>Bacteria</taxon>
        <taxon>Pseudomonadati</taxon>
        <taxon>Pseudomonadota</taxon>
        <taxon>Alphaproteobacteria</taxon>
        <taxon>Rhodobacterales</taxon>
        <taxon>Paracoccaceae</taxon>
        <taxon>Albidovulum</taxon>
    </lineage>
</organism>
<dbReference type="AlphaFoldDB" id="A0A2R8BNG9"/>
<dbReference type="EMBL" id="OMOQ01000006">
    <property type="protein sequence ID" value="SPH24978.1"/>
    <property type="molecule type" value="Genomic_DNA"/>
</dbReference>
<evidence type="ECO:0000313" key="2">
    <source>
        <dbReference type="Proteomes" id="UP000244924"/>
    </source>
</evidence>
<sequence>MGQNDVRAGRPVRLELNAQRVTAAMDFYGALFGWTCTPLHVAPWGSIPLIANGDRVFGNQFMAMGAFAVAKWMIWFSGDLELAEQAIKRGGGETGRGIYSLGELGQLLDARDPAGNAFSLIRLRTHPPEHDSPGDPCLAEFWGPNVSDLAGFYADVFGFQSASTARGAKLSDGEDPRLFFRDTEFDMPRPCWIPYFRSTSVGGDCERARRAGAIVQVHKENVEDIGELVVLADPAGAFFGLVDPVRASASG</sequence>
<evidence type="ECO:0008006" key="3">
    <source>
        <dbReference type="Google" id="ProtNLM"/>
    </source>
</evidence>
<reference evidence="1 2" key="1">
    <citation type="submission" date="2018-03" db="EMBL/GenBank/DDBJ databases">
        <authorList>
            <person name="Keele B.F."/>
        </authorList>
    </citation>
    <scope>NUCLEOTIDE SEQUENCE [LARGE SCALE GENOMIC DNA]</scope>
    <source>
        <strain evidence="1 2">CECT 8626</strain>
    </source>
</reference>
<protein>
    <recommendedName>
        <fullName evidence="3">Glyoxylase CFP32</fullName>
    </recommendedName>
</protein>
<evidence type="ECO:0000313" key="1">
    <source>
        <dbReference type="EMBL" id="SPH24978.1"/>
    </source>
</evidence>
<dbReference type="Gene3D" id="3.10.180.10">
    <property type="entry name" value="2,3-Dihydroxybiphenyl 1,2-Dioxygenase, domain 1"/>
    <property type="match status" value="2"/>
</dbReference>
<dbReference type="RefSeq" id="WP_108854971.1">
    <property type="nucleotide sequence ID" value="NZ_OMOQ01000006.1"/>
</dbReference>